<keyword evidence="2" id="KW-0472">Membrane</keyword>
<feature type="transmembrane region" description="Helical" evidence="2">
    <location>
        <begin position="307"/>
        <end position="326"/>
    </location>
</feature>
<feature type="compositionally biased region" description="Low complexity" evidence="1">
    <location>
        <begin position="435"/>
        <end position="449"/>
    </location>
</feature>
<keyword evidence="2" id="KW-1133">Transmembrane helix</keyword>
<protein>
    <submittedName>
        <fullName evidence="3">Uncharacterized protein</fullName>
    </submittedName>
</protein>
<keyword evidence="2" id="KW-0812">Transmembrane</keyword>
<feature type="transmembrane region" description="Helical" evidence="2">
    <location>
        <begin position="238"/>
        <end position="258"/>
    </location>
</feature>
<dbReference type="Proteomes" id="UP000275078">
    <property type="component" value="Unassembled WGS sequence"/>
</dbReference>
<evidence type="ECO:0000256" key="1">
    <source>
        <dbReference type="SAM" id="MobiDB-lite"/>
    </source>
</evidence>
<keyword evidence="4" id="KW-1185">Reference proteome</keyword>
<feature type="region of interest" description="Disordered" evidence="1">
    <location>
        <begin position="422"/>
        <end position="481"/>
    </location>
</feature>
<feature type="transmembrane region" description="Helical" evidence="2">
    <location>
        <begin position="341"/>
        <end position="361"/>
    </location>
</feature>
<feature type="transmembrane region" description="Helical" evidence="2">
    <location>
        <begin position="264"/>
        <end position="286"/>
    </location>
</feature>
<dbReference type="OrthoDB" id="194358at2759"/>
<dbReference type="AlphaFoldDB" id="A0A3N4I9B6"/>
<proteinExistence type="predicted"/>
<evidence type="ECO:0000313" key="4">
    <source>
        <dbReference type="Proteomes" id="UP000275078"/>
    </source>
</evidence>
<gene>
    <name evidence="3" type="ORF">BJ508DRAFT_115810</name>
</gene>
<name>A0A3N4I9B6_ASCIM</name>
<evidence type="ECO:0000256" key="2">
    <source>
        <dbReference type="SAM" id="Phobius"/>
    </source>
</evidence>
<reference evidence="3 4" key="1">
    <citation type="journal article" date="2018" name="Nat. Ecol. Evol.">
        <title>Pezizomycetes genomes reveal the molecular basis of ectomycorrhizal truffle lifestyle.</title>
        <authorList>
            <person name="Murat C."/>
            <person name="Payen T."/>
            <person name="Noel B."/>
            <person name="Kuo A."/>
            <person name="Morin E."/>
            <person name="Chen J."/>
            <person name="Kohler A."/>
            <person name="Krizsan K."/>
            <person name="Balestrini R."/>
            <person name="Da Silva C."/>
            <person name="Montanini B."/>
            <person name="Hainaut M."/>
            <person name="Levati E."/>
            <person name="Barry K.W."/>
            <person name="Belfiori B."/>
            <person name="Cichocki N."/>
            <person name="Clum A."/>
            <person name="Dockter R.B."/>
            <person name="Fauchery L."/>
            <person name="Guy J."/>
            <person name="Iotti M."/>
            <person name="Le Tacon F."/>
            <person name="Lindquist E.A."/>
            <person name="Lipzen A."/>
            <person name="Malagnac F."/>
            <person name="Mello A."/>
            <person name="Molinier V."/>
            <person name="Miyauchi S."/>
            <person name="Poulain J."/>
            <person name="Riccioni C."/>
            <person name="Rubini A."/>
            <person name="Sitrit Y."/>
            <person name="Splivallo R."/>
            <person name="Traeger S."/>
            <person name="Wang M."/>
            <person name="Zifcakova L."/>
            <person name="Wipf D."/>
            <person name="Zambonelli A."/>
            <person name="Paolocci F."/>
            <person name="Nowrousian M."/>
            <person name="Ottonello S."/>
            <person name="Baldrian P."/>
            <person name="Spatafora J.W."/>
            <person name="Henrissat B."/>
            <person name="Nagy L.G."/>
            <person name="Aury J.M."/>
            <person name="Wincker P."/>
            <person name="Grigoriev I.V."/>
            <person name="Bonfante P."/>
            <person name="Martin F.M."/>
        </authorList>
    </citation>
    <scope>NUCLEOTIDE SEQUENCE [LARGE SCALE GENOMIC DNA]</scope>
    <source>
        <strain evidence="3 4">RN42</strain>
    </source>
</reference>
<evidence type="ECO:0000313" key="3">
    <source>
        <dbReference type="EMBL" id="RPA81258.1"/>
    </source>
</evidence>
<feature type="transmembrane region" description="Helical" evidence="2">
    <location>
        <begin position="368"/>
        <end position="388"/>
    </location>
</feature>
<accession>A0A3N4I9B6</accession>
<dbReference type="STRING" id="1160509.A0A3N4I9B6"/>
<organism evidence="3 4">
    <name type="scientific">Ascobolus immersus RN42</name>
    <dbReference type="NCBI Taxonomy" id="1160509"/>
    <lineage>
        <taxon>Eukaryota</taxon>
        <taxon>Fungi</taxon>
        <taxon>Dikarya</taxon>
        <taxon>Ascomycota</taxon>
        <taxon>Pezizomycotina</taxon>
        <taxon>Pezizomycetes</taxon>
        <taxon>Pezizales</taxon>
        <taxon>Ascobolaceae</taxon>
        <taxon>Ascobolus</taxon>
    </lineage>
</organism>
<dbReference type="EMBL" id="ML119681">
    <property type="protein sequence ID" value="RPA81258.1"/>
    <property type="molecule type" value="Genomic_DNA"/>
</dbReference>
<feature type="transmembrane region" description="Helical" evidence="2">
    <location>
        <begin position="45"/>
        <end position="65"/>
    </location>
</feature>
<sequence>MSENPITTSSDAGATLIVNIAPLLVLVGEKHVKGYFKIMSKPSHAILFAAGPIGLVTAVTTLIRLKGSTTLRRLIGRLFETRAEIFADVTGVSSGDVVLELKNGTLEQSLEPNDEDVALFFFHGGMDGSLPKALEYWQRCYQLFMSLCYATVAGAEVQSKTVRHSVLGGCVRALGPDAAEKLVKAAKEATSCTGILEALAEEDNVDAAVLSFGSFTDMSLSLTLNENLDGKGADAARIGVAVFCLFANAGLIAANWFVQKDIQGTIMITIGTAISAGGSYHIAKVVNDMSIRRKYSLEGLNLSRSGFFSKRISVGISLTFTPNVVVTSEPGPWGHALRNEFNWIAHAVIGLMSAGYVVLYLGLRTAEWWVCFCILGISVLASVSRAIIVPDILNSTGDYSGSAFTQPNPFSRNMMRPPKDYLTFEGSGSRRMPATSSTSNSKSSVRQSTGNFREQEITTGESGEKQAEPAPQKASTSSKPHLPTTSLYHELIFNWYTTGSNNPGSLLDEHSLFVVDAESSRHLCGAVFQALLILRERKLVPIELVGEQAQVRGMSGGANYLLSSEWIRTDGVLRQPLQILVSGEFDLSDPFHGYAFSIPLNTWYWRCKSREQTEGILDWENDDLWITRKSICPKFSSNTISDHEWMKVSTNTLWMAIKISSLLYRNWSLEKIRLKYFDEIDRFVQDSRFGKLGRKELDEIIEGCFEAGLLTTVEEEVE</sequence>